<dbReference type="SUPFAM" id="SSF54523">
    <property type="entry name" value="Pili subunits"/>
    <property type="match status" value="1"/>
</dbReference>
<keyword evidence="1" id="KW-0812">Transmembrane</keyword>
<dbReference type="EMBL" id="PCRK01000029">
    <property type="protein sequence ID" value="PIP19662.1"/>
    <property type="molecule type" value="Genomic_DNA"/>
</dbReference>
<organism evidence="2 3">
    <name type="scientific">Candidatus Sherwoodlollariibacterium unditelluris</name>
    <dbReference type="NCBI Taxonomy" id="1974757"/>
    <lineage>
        <taxon>Bacteria</taxon>
        <taxon>Pseudomonadati</taxon>
        <taxon>Candidatus Omnitrophota</taxon>
        <taxon>Candidatus Sherwoodlollariibacterium</taxon>
    </lineage>
</organism>
<name>A0A2G9YKJ6_9BACT</name>
<keyword evidence="1" id="KW-1133">Transmembrane helix</keyword>
<reference evidence="2 3" key="1">
    <citation type="submission" date="2017-09" db="EMBL/GenBank/DDBJ databases">
        <title>Depth-based differentiation of microbial function through sediment-hosted aquifers and enrichment of novel symbionts in the deep terrestrial subsurface.</title>
        <authorList>
            <person name="Probst A.J."/>
            <person name="Ladd B."/>
            <person name="Jarett J.K."/>
            <person name="Geller-Mcgrath D.E."/>
            <person name="Sieber C.M."/>
            <person name="Emerson J.B."/>
            <person name="Anantharaman K."/>
            <person name="Thomas B.C."/>
            <person name="Malmstrom R."/>
            <person name="Stieglmeier M."/>
            <person name="Klingl A."/>
            <person name="Woyke T."/>
            <person name="Ryan C.M."/>
            <person name="Banfield J.F."/>
        </authorList>
    </citation>
    <scope>NUCLEOTIDE SEQUENCE [LARGE SCALE GENOMIC DNA]</scope>
    <source>
        <strain evidence="2">CG23_combo_of_CG06-09_8_20_14_all_41_10</strain>
    </source>
</reference>
<comment type="caution">
    <text evidence="2">The sequence shown here is derived from an EMBL/GenBank/DDBJ whole genome shotgun (WGS) entry which is preliminary data.</text>
</comment>
<dbReference type="AlphaFoldDB" id="A0A2G9YKJ6"/>
<evidence type="ECO:0000313" key="3">
    <source>
        <dbReference type="Proteomes" id="UP000231292"/>
    </source>
</evidence>
<evidence type="ECO:0008006" key="4">
    <source>
        <dbReference type="Google" id="ProtNLM"/>
    </source>
</evidence>
<protein>
    <recommendedName>
        <fullName evidence="4">Type II secretion system protein GspG C-terminal domain-containing protein</fullName>
    </recommendedName>
</protein>
<evidence type="ECO:0000313" key="2">
    <source>
        <dbReference type="EMBL" id="PIP19662.1"/>
    </source>
</evidence>
<accession>A0A2G9YKJ6</accession>
<proteinExistence type="predicted"/>
<dbReference type="Proteomes" id="UP000231292">
    <property type="component" value="Unassembled WGS sequence"/>
</dbReference>
<gene>
    <name evidence="2" type="ORF">COX41_01665</name>
</gene>
<feature type="transmembrane region" description="Helical" evidence="1">
    <location>
        <begin position="16"/>
        <end position="35"/>
    </location>
</feature>
<keyword evidence="1" id="KW-0472">Membrane</keyword>
<sequence>MDNNVLARRGLSLAELSLVLMVASVFIAASFYSAAKIRQAASGQRVIEELDSIAAASTRYYSEHGAWPTGLSDLRPSYLVQQSSDVNPFGNAYTITSNALSFLVSTLLPKGLITNKSYGSEVVVVNQGNNDLVSITKSPE</sequence>
<evidence type="ECO:0000256" key="1">
    <source>
        <dbReference type="SAM" id="Phobius"/>
    </source>
</evidence>
<dbReference type="InterPro" id="IPR045584">
    <property type="entry name" value="Pilin-like"/>
</dbReference>